<dbReference type="InterPro" id="IPR029052">
    <property type="entry name" value="Metallo-depent_PP-like"/>
</dbReference>
<dbReference type="SUPFAM" id="SSF56300">
    <property type="entry name" value="Metallo-dependent phosphatases"/>
    <property type="match status" value="1"/>
</dbReference>
<dbReference type="InterPro" id="IPR004843">
    <property type="entry name" value="Calcineurin-like_PHP"/>
</dbReference>
<proteinExistence type="predicted"/>
<dbReference type="Pfam" id="PF00149">
    <property type="entry name" value="Metallophos"/>
    <property type="match status" value="1"/>
</dbReference>
<dbReference type="InterPro" id="IPR050535">
    <property type="entry name" value="DNA_Repair-Maintenance_Comp"/>
</dbReference>
<evidence type="ECO:0000259" key="1">
    <source>
        <dbReference type="Pfam" id="PF00149"/>
    </source>
</evidence>
<comment type="caution">
    <text evidence="2">The sequence shown here is derived from an EMBL/GenBank/DDBJ whole genome shotgun (WGS) entry which is preliminary data.</text>
</comment>
<evidence type="ECO:0000313" key="3">
    <source>
        <dbReference type="Proteomes" id="UP000177025"/>
    </source>
</evidence>
<protein>
    <recommendedName>
        <fullName evidence="1">Calcineurin-like phosphoesterase domain-containing protein</fullName>
    </recommendedName>
</protein>
<organism evidence="2 3">
    <name type="scientific">candidate division WOR-3 bacterium RBG_13_43_14</name>
    <dbReference type="NCBI Taxonomy" id="1802590"/>
    <lineage>
        <taxon>Bacteria</taxon>
        <taxon>Bacteria division WOR-3</taxon>
    </lineage>
</organism>
<sequence length="346" mass="39724">MIIIHAADLHLSQNRPERLEVLQWIIKTAARDKSDLIIIAGDLFDSDKDSTLLRTDVKKMIEVSKIPVLISSGNHDSRSYGADTDYGNNAIILYQTPFHTVEIDSLRFAAIPYQEKKFSECINSLPNNIDVLIAHGTLYDTKFIFSLIEDSDTAYMPILPQNLEGIARYVALGHLHSQHRSFQYDNTVAAYPGSAIATDIKCVGPRVIYKVYIDAGTITVKPVEIDIASYYVIKEFFIFPDNQDRIIEDIMIYLKTINDKRIIPSIYINGFTSVNEIEFKGQIKEIEEDTSRHYPGFKININIQDWHLIMEHHLVKRFVEKSANIDPVMRMKIYELAFPVFYDLLK</sequence>
<dbReference type="GO" id="GO:0016787">
    <property type="term" value="F:hydrolase activity"/>
    <property type="evidence" value="ECO:0007669"/>
    <property type="project" value="InterPro"/>
</dbReference>
<reference evidence="2 3" key="1">
    <citation type="journal article" date="2016" name="Nat. Commun.">
        <title>Thousands of microbial genomes shed light on interconnected biogeochemical processes in an aquifer system.</title>
        <authorList>
            <person name="Anantharaman K."/>
            <person name="Brown C.T."/>
            <person name="Hug L.A."/>
            <person name="Sharon I."/>
            <person name="Castelle C.J."/>
            <person name="Probst A.J."/>
            <person name="Thomas B.C."/>
            <person name="Singh A."/>
            <person name="Wilkins M.J."/>
            <person name="Karaoz U."/>
            <person name="Brodie E.L."/>
            <person name="Williams K.H."/>
            <person name="Hubbard S.S."/>
            <person name="Banfield J.F."/>
        </authorList>
    </citation>
    <scope>NUCLEOTIDE SEQUENCE [LARGE SCALE GENOMIC DNA]</scope>
</reference>
<accession>A0A1F4UHF2</accession>
<feature type="domain" description="Calcineurin-like phosphoesterase" evidence="1">
    <location>
        <begin position="2"/>
        <end position="143"/>
    </location>
</feature>
<dbReference type="Gene3D" id="3.60.21.10">
    <property type="match status" value="1"/>
</dbReference>
<evidence type="ECO:0000313" key="2">
    <source>
        <dbReference type="EMBL" id="OGC43643.1"/>
    </source>
</evidence>
<gene>
    <name evidence="2" type="ORF">A2Y85_02945</name>
</gene>
<dbReference type="PANTHER" id="PTHR30337">
    <property type="entry name" value="COMPONENT OF ATP-DEPENDENT DSDNA EXONUCLEASE"/>
    <property type="match status" value="1"/>
</dbReference>
<dbReference type="AlphaFoldDB" id="A0A1F4UHF2"/>
<dbReference type="Proteomes" id="UP000177025">
    <property type="component" value="Unassembled WGS sequence"/>
</dbReference>
<name>A0A1F4UHF2_UNCW3</name>
<dbReference type="EMBL" id="MEUM01000013">
    <property type="protein sequence ID" value="OGC43643.1"/>
    <property type="molecule type" value="Genomic_DNA"/>
</dbReference>